<reference evidence="4" key="1">
    <citation type="submission" date="2018-06" db="EMBL/GenBank/DDBJ databases">
        <authorList>
            <person name="Lum Nde A."/>
            <person name="Hugo C."/>
        </authorList>
    </citation>
    <scope>NUCLEOTIDE SEQUENCE [LARGE SCALE GENOMIC DNA]</scope>
    <source>
        <strain evidence="4">1_F178</strain>
    </source>
</reference>
<comment type="caution">
    <text evidence="3">The sequence shown here is derived from an EMBL/GenBank/DDBJ whole genome shotgun (WGS) entry which is preliminary data.</text>
</comment>
<dbReference type="GO" id="GO:0005829">
    <property type="term" value="C:cytosol"/>
    <property type="evidence" value="ECO:0007669"/>
    <property type="project" value="TreeGrafter"/>
</dbReference>
<evidence type="ECO:0000313" key="3">
    <source>
        <dbReference type="EMBL" id="REC60359.1"/>
    </source>
</evidence>
<dbReference type="PANTHER" id="PTHR47396:SF1">
    <property type="entry name" value="ATP-DEPENDENT HELICASE IRC3-RELATED"/>
    <property type="match status" value="1"/>
</dbReference>
<dbReference type="PROSITE" id="PS51192">
    <property type="entry name" value="HELICASE_ATP_BIND_1"/>
    <property type="match status" value="1"/>
</dbReference>
<accession>A0A3D9C3P7</accession>
<dbReference type="GO" id="GO:0005524">
    <property type="term" value="F:ATP binding"/>
    <property type="evidence" value="ECO:0007669"/>
    <property type="project" value="InterPro"/>
</dbReference>
<evidence type="ECO:0000259" key="2">
    <source>
        <dbReference type="PROSITE" id="PS51192"/>
    </source>
</evidence>
<dbReference type="GO" id="GO:0003677">
    <property type="term" value="F:DNA binding"/>
    <property type="evidence" value="ECO:0007669"/>
    <property type="project" value="InterPro"/>
</dbReference>
<name>A0A3D9C3P7_9FLAO</name>
<dbReference type="InterPro" id="IPR014001">
    <property type="entry name" value="Helicase_ATP-bd"/>
</dbReference>
<dbReference type="InterPro" id="IPR027417">
    <property type="entry name" value="P-loop_NTPase"/>
</dbReference>
<feature type="domain" description="Helicase ATP-binding" evidence="2">
    <location>
        <begin position="25"/>
        <end position="197"/>
    </location>
</feature>
<keyword evidence="3" id="KW-0540">Nuclease</keyword>
<dbReference type="SUPFAM" id="SSF52540">
    <property type="entry name" value="P-loop containing nucleoside triphosphate hydrolases"/>
    <property type="match status" value="1"/>
</dbReference>
<evidence type="ECO:0000313" key="4">
    <source>
        <dbReference type="Proteomes" id="UP000256686"/>
    </source>
</evidence>
<feature type="transmembrane region" description="Helical" evidence="1">
    <location>
        <begin position="710"/>
        <end position="730"/>
    </location>
</feature>
<dbReference type="RefSeq" id="WP_115972716.1">
    <property type="nucleotide sequence ID" value="NZ_QNVT01000025.1"/>
</dbReference>
<dbReference type="InterPro" id="IPR050742">
    <property type="entry name" value="Helicase_Restrict-Modif_Enz"/>
</dbReference>
<dbReference type="EMBL" id="QNVT01000025">
    <property type="protein sequence ID" value="REC60359.1"/>
    <property type="molecule type" value="Genomic_DNA"/>
</dbReference>
<keyword evidence="3" id="KW-0255">Endonuclease</keyword>
<dbReference type="GO" id="GO:0016787">
    <property type="term" value="F:hydrolase activity"/>
    <property type="evidence" value="ECO:0007669"/>
    <property type="project" value="InterPro"/>
</dbReference>
<keyword evidence="4" id="KW-1185">Reference proteome</keyword>
<dbReference type="Pfam" id="PF04851">
    <property type="entry name" value="ResIII"/>
    <property type="match status" value="1"/>
</dbReference>
<keyword evidence="1" id="KW-1133">Transmembrane helix</keyword>
<organism evidence="3 4">
    <name type="scientific">Chryseobacterium pennae</name>
    <dbReference type="NCBI Taxonomy" id="2258962"/>
    <lineage>
        <taxon>Bacteria</taxon>
        <taxon>Pseudomonadati</taxon>
        <taxon>Bacteroidota</taxon>
        <taxon>Flavobacteriia</taxon>
        <taxon>Flavobacteriales</taxon>
        <taxon>Weeksellaceae</taxon>
        <taxon>Chryseobacterium group</taxon>
        <taxon>Chryseobacterium</taxon>
    </lineage>
</organism>
<dbReference type="GO" id="GO:0004519">
    <property type="term" value="F:endonuclease activity"/>
    <property type="evidence" value="ECO:0007669"/>
    <property type="project" value="UniProtKB-KW"/>
</dbReference>
<dbReference type="CDD" id="cd18785">
    <property type="entry name" value="SF2_C"/>
    <property type="match status" value="1"/>
</dbReference>
<sequence>MNVFPKNTTFKYNWRTYQKKFLDHLDEYLIDNHLHVSAPPGSGKTVLGLEVMLRLGKPTLIVAPTLAIKNQWIQRFCELFLNTETVPEWISSDIRKPGIITVTTYQGIHAASETAEEEEETMRKSPKVPASEIIKRLQKQKVGTLILDEAHHLKNAWWSSLTELKNKIEPTVVSLTATPPFDVSGTEWQKYIQLNGPIDAEISVPELMIEGDLCPHQDLVHFTLPSLEEQKKIEYYHKQALGFFEEIKKDDILLNAIEEHPVYQEPLSHLDWIYENISSYTSGLVYLHFREKEIPEVHFEIIGDQQKYIPEFDFFWMEELLDFYLLVDEVHFKNYEDHHTDLGNRLKRHGFLEQNTLSFFNNKNTNQILNSSIGKLQGIQDIVDFESSVLKDDLRMVILTDFIKKEYLNNGTQNTLTLDKIGAVPIFEKLRRENFQQKKIGILTGSLVIIPVNAKSVFEELCIKRAVFGIRLSPLSYDPDYLMINLTEQIKRDIVHIITEIFQRGGIHVLIGTKSLLGEGWDAPKMNTLILASFISSFVLSNQMRGRVIRTDKDIPHKTGNIWHLVCFDPNDETGGQDLNIMKRRFKTSVGISNKDIPTIENNFERLNVKTIETKSRISEINQSFFVLAQDRKNLISRWGKALDLGNILVEEIQVPSINMAAMKDVKMDYVGKMSGNIVKVMASSVLLFWQNLLFGILRNIQAIDSVKTFSLIVSLFGLAGFIVYGRKLYISVKQYWRYQDIGKQLGALAEVVLHGLIHERVIRTSFEQLNIISSSNSSEGAFCYLKGGSQYESTQFIQTLQEMVSPVDNPRYILKQKKNFFFLKKEQYFPVPEIFAKNKKSAEFFTKTWNKTVGASELIFTRTIDGRNILLKLRFEALLKRNGRIEHLHKWTR</sequence>
<dbReference type="AlphaFoldDB" id="A0A3D9C3P7"/>
<dbReference type="PANTHER" id="PTHR47396">
    <property type="entry name" value="TYPE I RESTRICTION ENZYME ECOKI R PROTEIN"/>
    <property type="match status" value="1"/>
</dbReference>
<keyword evidence="3" id="KW-0378">Hydrolase</keyword>
<protein>
    <submittedName>
        <fullName evidence="3">Restriction endonuclease subunit R</fullName>
    </submittedName>
</protein>
<dbReference type="SMART" id="SM00487">
    <property type="entry name" value="DEXDc"/>
    <property type="match status" value="1"/>
</dbReference>
<proteinExistence type="predicted"/>
<keyword evidence="1" id="KW-0812">Transmembrane</keyword>
<gene>
    <name evidence="3" type="ORF">DRF65_21090</name>
</gene>
<dbReference type="Proteomes" id="UP000256686">
    <property type="component" value="Unassembled WGS sequence"/>
</dbReference>
<dbReference type="Gene3D" id="3.40.50.300">
    <property type="entry name" value="P-loop containing nucleotide triphosphate hydrolases"/>
    <property type="match status" value="2"/>
</dbReference>
<keyword evidence="1" id="KW-0472">Membrane</keyword>
<evidence type="ECO:0000256" key="1">
    <source>
        <dbReference type="SAM" id="Phobius"/>
    </source>
</evidence>
<dbReference type="InterPro" id="IPR006935">
    <property type="entry name" value="Helicase/UvrB_N"/>
</dbReference>